<gene>
    <name evidence="1" type="ORF">SAMN04488070_0493</name>
</gene>
<protein>
    <submittedName>
        <fullName evidence="1">Sulfur relay (Sulfurtransferase) complex TusC component, DsrF/TusC family</fullName>
    </submittedName>
</protein>
<dbReference type="Proteomes" id="UP000199424">
    <property type="component" value="Unassembled WGS sequence"/>
</dbReference>
<organism evidence="1 2">
    <name type="scientific">Pseudidiomarina maritima</name>
    <dbReference type="NCBI Taxonomy" id="519453"/>
    <lineage>
        <taxon>Bacteria</taxon>
        <taxon>Pseudomonadati</taxon>
        <taxon>Pseudomonadota</taxon>
        <taxon>Gammaproteobacteria</taxon>
        <taxon>Alteromonadales</taxon>
        <taxon>Idiomarinaceae</taxon>
        <taxon>Pseudidiomarina</taxon>
    </lineage>
</organism>
<reference evidence="2" key="1">
    <citation type="submission" date="2016-10" db="EMBL/GenBank/DDBJ databases">
        <authorList>
            <person name="Varghese N."/>
            <person name="Submissions S."/>
        </authorList>
    </citation>
    <scope>NUCLEOTIDE SEQUENCE [LARGE SCALE GENOMIC DNA]</scope>
    <source>
        <strain evidence="2">CGMCC 1.7285</strain>
    </source>
</reference>
<dbReference type="SUPFAM" id="SSF75169">
    <property type="entry name" value="DsrEFH-like"/>
    <property type="match status" value="1"/>
</dbReference>
<accession>A0A1I6GD06</accession>
<sequence>MVAYLNLPWPQQLPIKSSSFEGYLVSIAIIQTKKAEQDTTWHGQDMLLSLASMDLNPQLILTGNGIQLWLKGYDVVRNNRSLQKRYAMLELFDCPAPLLNLAECDEAGLTADDFIAPVEILDEQSWQQRLAQLNKVLTY</sequence>
<dbReference type="EMBL" id="FOYU01000001">
    <property type="protein sequence ID" value="SFR40021.1"/>
    <property type="molecule type" value="Genomic_DNA"/>
</dbReference>
<dbReference type="InterPro" id="IPR027396">
    <property type="entry name" value="DsrEFH-like"/>
</dbReference>
<evidence type="ECO:0000313" key="1">
    <source>
        <dbReference type="EMBL" id="SFR40021.1"/>
    </source>
</evidence>
<proteinExistence type="predicted"/>
<name>A0A1I6GD06_9GAMM</name>
<keyword evidence="1" id="KW-0808">Transferase</keyword>
<dbReference type="GO" id="GO:0016740">
    <property type="term" value="F:transferase activity"/>
    <property type="evidence" value="ECO:0007669"/>
    <property type="project" value="UniProtKB-KW"/>
</dbReference>
<keyword evidence="2" id="KW-1185">Reference proteome</keyword>
<evidence type="ECO:0000313" key="2">
    <source>
        <dbReference type="Proteomes" id="UP000199424"/>
    </source>
</evidence>
<dbReference type="Gene3D" id="3.40.1260.10">
    <property type="entry name" value="DsrEFH-like"/>
    <property type="match status" value="1"/>
</dbReference>
<dbReference type="AlphaFoldDB" id="A0A1I6GD06"/>